<evidence type="ECO:0000256" key="1">
    <source>
        <dbReference type="ARBA" id="ARBA00004496"/>
    </source>
</evidence>
<dbReference type="SUPFAM" id="SSF52172">
    <property type="entry name" value="CheY-like"/>
    <property type="match status" value="1"/>
</dbReference>
<name>A0A838XUS8_9HYPH</name>
<dbReference type="FunFam" id="3.40.50.2300:FF:000001">
    <property type="entry name" value="DNA-binding response regulator PhoB"/>
    <property type="match status" value="1"/>
</dbReference>
<keyword evidence="6 11" id="KW-0238">DNA-binding</keyword>
<dbReference type="EMBL" id="JACEON010000003">
    <property type="protein sequence ID" value="MBA4610824.1"/>
    <property type="molecule type" value="Genomic_DNA"/>
</dbReference>
<evidence type="ECO:0000256" key="4">
    <source>
        <dbReference type="ARBA" id="ARBA00023012"/>
    </source>
</evidence>
<evidence type="ECO:0000259" key="13">
    <source>
        <dbReference type="PROSITE" id="PS51755"/>
    </source>
</evidence>
<gene>
    <name evidence="14" type="ORF">H1W37_04125</name>
</gene>
<evidence type="ECO:0000256" key="6">
    <source>
        <dbReference type="ARBA" id="ARBA00023125"/>
    </source>
</evidence>
<reference evidence="14 15" key="2">
    <citation type="submission" date="2020-08" db="EMBL/GenBank/DDBJ databases">
        <title>Stappia taiwanensis sp. nov., isolated from a coastal thermal spring.</title>
        <authorList>
            <person name="Kampfer P."/>
        </authorList>
    </citation>
    <scope>NUCLEOTIDE SEQUENCE [LARGE SCALE GENOMIC DNA]</scope>
    <source>
        <strain evidence="14 15">DSM 23284</strain>
    </source>
</reference>
<keyword evidence="2" id="KW-0963">Cytoplasm</keyword>
<dbReference type="SMART" id="SM00862">
    <property type="entry name" value="Trans_reg_C"/>
    <property type="match status" value="1"/>
</dbReference>
<feature type="DNA-binding region" description="OmpR/PhoB-type" evidence="11">
    <location>
        <begin position="135"/>
        <end position="235"/>
    </location>
</feature>
<keyword evidence="4" id="KW-0902">Two-component regulatory system</keyword>
<dbReference type="Proteomes" id="UP000559404">
    <property type="component" value="Unassembled WGS sequence"/>
</dbReference>
<dbReference type="Gene3D" id="3.40.50.2300">
    <property type="match status" value="1"/>
</dbReference>
<evidence type="ECO:0000256" key="9">
    <source>
        <dbReference type="ARBA" id="ARBA00067337"/>
    </source>
</evidence>
<evidence type="ECO:0000313" key="15">
    <source>
        <dbReference type="Proteomes" id="UP000559404"/>
    </source>
</evidence>
<keyword evidence="3 10" id="KW-0597">Phosphoprotein</keyword>
<evidence type="ECO:0000256" key="7">
    <source>
        <dbReference type="ARBA" id="ARBA00023159"/>
    </source>
</evidence>
<dbReference type="Pfam" id="PF00486">
    <property type="entry name" value="Trans_reg_C"/>
    <property type="match status" value="1"/>
</dbReference>
<proteinExistence type="predicted"/>
<evidence type="ECO:0000259" key="12">
    <source>
        <dbReference type="PROSITE" id="PS50110"/>
    </source>
</evidence>
<comment type="caution">
    <text evidence="14">The sequence shown here is derived from an EMBL/GenBank/DDBJ whole genome shotgun (WGS) entry which is preliminary data.</text>
</comment>
<comment type="subcellular location">
    <subcellularLocation>
        <location evidence="1">Cytoplasm</location>
    </subcellularLocation>
</comment>
<evidence type="ECO:0000256" key="8">
    <source>
        <dbReference type="ARBA" id="ARBA00023163"/>
    </source>
</evidence>
<dbReference type="PROSITE" id="PS50110">
    <property type="entry name" value="RESPONSE_REGULATORY"/>
    <property type="match status" value="1"/>
</dbReference>
<dbReference type="FunFam" id="1.10.10.10:FF:000099">
    <property type="entry name" value="Two-component system response regulator TorR"/>
    <property type="match status" value="1"/>
</dbReference>
<dbReference type="GO" id="GO:0005829">
    <property type="term" value="C:cytosol"/>
    <property type="evidence" value="ECO:0007669"/>
    <property type="project" value="TreeGrafter"/>
</dbReference>
<evidence type="ECO:0000256" key="2">
    <source>
        <dbReference type="ARBA" id="ARBA00022490"/>
    </source>
</evidence>
<reference evidence="14 15" key="1">
    <citation type="submission" date="2020-07" db="EMBL/GenBank/DDBJ databases">
        <authorList>
            <person name="Li M."/>
        </authorList>
    </citation>
    <scope>NUCLEOTIDE SEQUENCE [LARGE SCALE GENOMIC DNA]</scope>
    <source>
        <strain evidence="14 15">DSM 23284</strain>
    </source>
</reference>
<dbReference type="InterPro" id="IPR016032">
    <property type="entry name" value="Sig_transdc_resp-reg_C-effctor"/>
</dbReference>
<protein>
    <recommendedName>
        <fullName evidence="9">Regulatory protein VirG</fullName>
    </recommendedName>
</protein>
<dbReference type="SUPFAM" id="SSF46894">
    <property type="entry name" value="C-terminal effector domain of the bipartite response regulators"/>
    <property type="match status" value="1"/>
</dbReference>
<dbReference type="GO" id="GO:0000976">
    <property type="term" value="F:transcription cis-regulatory region binding"/>
    <property type="evidence" value="ECO:0007669"/>
    <property type="project" value="TreeGrafter"/>
</dbReference>
<feature type="domain" description="OmpR/PhoB-type" evidence="13">
    <location>
        <begin position="135"/>
        <end position="235"/>
    </location>
</feature>
<dbReference type="GO" id="GO:0032993">
    <property type="term" value="C:protein-DNA complex"/>
    <property type="evidence" value="ECO:0007669"/>
    <property type="project" value="TreeGrafter"/>
</dbReference>
<dbReference type="PROSITE" id="PS51755">
    <property type="entry name" value="OMPR_PHOB"/>
    <property type="match status" value="1"/>
</dbReference>
<dbReference type="PANTHER" id="PTHR48111:SF4">
    <property type="entry name" value="DNA-BINDING DUAL TRANSCRIPTIONAL REGULATOR OMPR"/>
    <property type="match status" value="1"/>
</dbReference>
<dbReference type="Gene3D" id="1.10.10.10">
    <property type="entry name" value="Winged helix-like DNA-binding domain superfamily/Winged helix DNA-binding domain"/>
    <property type="match status" value="1"/>
</dbReference>
<dbReference type="InterPro" id="IPR001867">
    <property type="entry name" value="OmpR/PhoB-type_DNA-bd"/>
</dbReference>
<dbReference type="SMART" id="SM00448">
    <property type="entry name" value="REC"/>
    <property type="match status" value="1"/>
</dbReference>
<keyword evidence="5" id="KW-0805">Transcription regulation</keyword>
<evidence type="ECO:0000256" key="11">
    <source>
        <dbReference type="PROSITE-ProRule" id="PRU01091"/>
    </source>
</evidence>
<feature type="modified residue" description="4-aspartylphosphate" evidence="10">
    <location>
        <position position="56"/>
    </location>
</feature>
<evidence type="ECO:0000256" key="5">
    <source>
        <dbReference type="ARBA" id="ARBA00023015"/>
    </source>
</evidence>
<evidence type="ECO:0000256" key="10">
    <source>
        <dbReference type="PROSITE-ProRule" id="PRU00169"/>
    </source>
</evidence>
<accession>A0A838XUS8</accession>
<dbReference type="InterPro" id="IPR036388">
    <property type="entry name" value="WH-like_DNA-bd_sf"/>
</dbReference>
<organism evidence="14 15">
    <name type="scientific">Stappia taiwanensis</name>
    <dbReference type="NCBI Taxonomy" id="992267"/>
    <lineage>
        <taxon>Bacteria</taxon>
        <taxon>Pseudomonadati</taxon>
        <taxon>Pseudomonadota</taxon>
        <taxon>Alphaproteobacteria</taxon>
        <taxon>Hyphomicrobiales</taxon>
        <taxon>Stappiaceae</taxon>
        <taxon>Stappia</taxon>
    </lineage>
</organism>
<keyword evidence="15" id="KW-1185">Reference proteome</keyword>
<keyword evidence="8" id="KW-0804">Transcription</keyword>
<dbReference type="InterPro" id="IPR039420">
    <property type="entry name" value="WalR-like"/>
</dbReference>
<dbReference type="AlphaFoldDB" id="A0A838XUS8"/>
<evidence type="ECO:0000313" key="14">
    <source>
        <dbReference type="EMBL" id="MBA4610824.1"/>
    </source>
</evidence>
<dbReference type="InterPro" id="IPR001789">
    <property type="entry name" value="Sig_transdc_resp-reg_receiver"/>
</dbReference>
<dbReference type="PANTHER" id="PTHR48111">
    <property type="entry name" value="REGULATOR OF RPOS"/>
    <property type="match status" value="1"/>
</dbReference>
<dbReference type="InterPro" id="IPR011006">
    <property type="entry name" value="CheY-like_superfamily"/>
</dbReference>
<keyword evidence="7" id="KW-0010">Activator</keyword>
<feature type="domain" description="Response regulatory" evidence="12">
    <location>
        <begin position="7"/>
        <end position="120"/>
    </location>
</feature>
<dbReference type="RefSeq" id="WP_181759026.1">
    <property type="nucleotide sequence ID" value="NZ_BMCR01000004.1"/>
</dbReference>
<dbReference type="CDD" id="cd17574">
    <property type="entry name" value="REC_OmpR"/>
    <property type="match status" value="1"/>
</dbReference>
<dbReference type="GO" id="GO:0006355">
    <property type="term" value="P:regulation of DNA-templated transcription"/>
    <property type="evidence" value="ECO:0007669"/>
    <property type="project" value="InterPro"/>
</dbReference>
<dbReference type="Gene3D" id="6.10.250.690">
    <property type="match status" value="1"/>
</dbReference>
<evidence type="ECO:0000256" key="3">
    <source>
        <dbReference type="ARBA" id="ARBA00022553"/>
    </source>
</evidence>
<dbReference type="GO" id="GO:0000156">
    <property type="term" value="F:phosphorelay response regulator activity"/>
    <property type="evidence" value="ECO:0007669"/>
    <property type="project" value="TreeGrafter"/>
</dbReference>
<dbReference type="CDD" id="cd00383">
    <property type="entry name" value="trans_reg_C"/>
    <property type="match status" value="1"/>
</dbReference>
<sequence length="242" mass="26857">MTDHSPHILVVDDHRDIRETLARYLRKNGFRASVADSALQARKFLKAAAVDLIVLDIMMPGEDGLSLCRHLVESGSIPVILLTAMAEDTDRIVGLEIGADDYVTKPFNPRELLARIRAVLRRSMQVPKDRDPVEAETLAFAGWRLDVPKRLLSGDDGVAIPLSTGEFQLLVAFLKRPKMVLSRDQLLDLTSGRSPGVFDRSVDNQVSRLRRKIEADPKAPELIKTVWGGGYTFTADVEDGTE</sequence>
<dbReference type="Pfam" id="PF00072">
    <property type="entry name" value="Response_reg"/>
    <property type="match status" value="1"/>
</dbReference>